<dbReference type="InterPro" id="IPR051207">
    <property type="entry name" value="ComplexI_NDUFA9_subunit"/>
</dbReference>
<organism evidence="3 4">
    <name type="scientific">Beggiatoa alba B18LD</name>
    <dbReference type="NCBI Taxonomy" id="395493"/>
    <lineage>
        <taxon>Bacteria</taxon>
        <taxon>Pseudomonadati</taxon>
        <taxon>Pseudomonadota</taxon>
        <taxon>Gammaproteobacteria</taxon>
        <taxon>Thiotrichales</taxon>
        <taxon>Thiotrichaceae</taxon>
        <taxon>Beggiatoa</taxon>
    </lineage>
</organism>
<feature type="transmembrane region" description="Helical" evidence="1">
    <location>
        <begin position="225"/>
        <end position="245"/>
    </location>
</feature>
<dbReference type="InterPro" id="IPR036291">
    <property type="entry name" value="NAD(P)-bd_dom_sf"/>
</dbReference>
<dbReference type="STRING" id="395493.BegalDRAFT_2873"/>
<dbReference type="AlphaFoldDB" id="I3CJB2"/>
<dbReference type="InterPro" id="IPR001509">
    <property type="entry name" value="Epimerase_deHydtase"/>
</dbReference>
<dbReference type="EMBL" id="JH600070">
    <property type="protein sequence ID" value="EIJ43705.1"/>
    <property type="molecule type" value="Genomic_DNA"/>
</dbReference>
<feature type="transmembrane region" description="Helical" evidence="1">
    <location>
        <begin position="337"/>
        <end position="365"/>
    </location>
</feature>
<feature type="transmembrane region" description="Helical" evidence="1">
    <location>
        <begin position="377"/>
        <end position="395"/>
    </location>
</feature>
<keyword evidence="1" id="KW-1133">Transmembrane helix</keyword>
<gene>
    <name evidence="3" type="ORF">BegalDRAFT_2873</name>
</gene>
<evidence type="ECO:0000256" key="1">
    <source>
        <dbReference type="SAM" id="Phobius"/>
    </source>
</evidence>
<dbReference type="Pfam" id="PF01370">
    <property type="entry name" value="Epimerase"/>
    <property type="match status" value="1"/>
</dbReference>
<dbReference type="HOGENOM" id="CLU_007383_6_5_6"/>
<keyword evidence="4" id="KW-1185">Reference proteome</keyword>
<dbReference type="Gene3D" id="3.40.50.720">
    <property type="entry name" value="NAD(P)-binding Rossmann-like Domain"/>
    <property type="match status" value="1"/>
</dbReference>
<feature type="domain" description="NAD-dependent epimerase/dehydratase" evidence="2">
    <location>
        <begin position="3"/>
        <end position="198"/>
    </location>
</feature>
<evidence type="ECO:0000259" key="2">
    <source>
        <dbReference type="Pfam" id="PF01370"/>
    </source>
</evidence>
<dbReference type="Proteomes" id="UP000005744">
    <property type="component" value="Unassembled WGS sequence"/>
</dbReference>
<dbReference type="RefSeq" id="WP_002691109.1">
    <property type="nucleotide sequence ID" value="NZ_JH600070.1"/>
</dbReference>
<dbReference type="OrthoDB" id="9801773at2"/>
<evidence type="ECO:0000313" key="3">
    <source>
        <dbReference type="EMBL" id="EIJ43705.1"/>
    </source>
</evidence>
<proteinExistence type="predicted"/>
<feature type="transmembrane region" description="Helical" evidence="1">
    <location>
        <begin position="311"/>
        <end position="331"/>
    </location>
</feature>
<protein>
    <submittedName>
        <fullName evidence="3">Nucleoside-diphosphate-sugar epimerase</fullName>
    </submittedName>
</protein>
<dbReference type="Pfam" id="PF13781">
    <property type="entry name" value="DoxX_3"/>
    <property type="match status" value="1"/>
</dbReference>
<reference evidence="3 4" key="1">
    <citation type="submission" date="2011-11" db="EMBL/GenBank/DDBJ databases">
        <title>Improved High-Quality Draft sequence of Beggiatoa alba B18lD.</title>
        <authorList>
            <consortium name="US DOE Joint Genome Institute"/>
            <person name="Lucas S."/>
            <person name="Han J."/>
            <person name="Lapidus A."/>
            <person name="Cheng J.-F."/>
            <person name="Goodwin L."/>
            <person name="Pitluck S."/>
            <person name="Peters L."/>
            <person name="Mikhailova N."/>
            <person name="Held B."/>
            <person name="Detter J.C."/>
            <person name="Han C."/>
            <person name="Tapia R."/>
            <person name="Land M."/>
            <person name="Hauser L."/>
            <person name="Kyrpides N."/>
            <person name="Ivanova N."/>
            <person name="Pagani I."/>
            <person name="Samuel K."/>
            <person name="Teske A."/>
            <person name="Mueller J."/>
            <person name="Woyke T."/>
        </authorList>
    </citation>
    <scope>NUCLEOTIDE SEQUENCE [LARGE SCALE GENOMIC DNA]</scope>
    <source>
        <strain evidence="3 4">B18LD</strain>
    </source>
</reference>
<evidence type="ECO:0000313" key="4">
    <source>
        <dbReference type="Proteomes" id="UP000005744"/>
    </source>
</evidence>
<dbReference type="PANTHER" id="PTHR12126:SF11">
    <property type="entry name" value="NADH DEHYDROGENASE [UBIQUINONE] 1 ALPHA SUBCOMPLEX SUBUNIT 9, MITOCHONDRIAL"/>
    <property type="match status" value="1"/>
</dbReference>
<sequence length="427" mass="47332">MRVFLTGASGFIGQQLVIALLNARHQVIACTRHPARWQAQYPQVQWIACDYTQDHQPDIWLSRLTNVDIVINAVGIIQETAQQSFEALHTRAPIALFQAAEQLGIRRVLQISALGAEAETYTAYQRSKQLADNALWQLDLDPIIVYPSIVVGRGGGSTSLFSALAALPIIPLIGDGQQRLQPIHITDFTVCILRLIDNWSGRQRLAFVGCEEVRFSDLLQLLRQWLQLPPALSLALPLALITPLAKLNNHLKIGALNRDTLAMLQRGNYADVQPLINATAYTPCPLMQALATQPAVTGDRWQARLWFLRPLLRLSIAFLWIWTGIVSAFLYPTLESYALLAATGVTGALLAPLALYGSALLDFVLGLATLFAYRLRWVVFVQCGLMLGYTILISYGLSELWLHPFGAISKNLPLLVATLILLVLEER</sequence>
<dbReference type="PANTHER" id="PTHR12126">
    <property type="entry name" value="NADH-UBIQUINONE OXIDOREDUCTASE 39 KDA SUBUNIT-RELATED"/>
    <property type="match status" value="1"/>
</dbReference>
<keyword evidence="1" id="KW-0812">Transmembrane</keyword>
<keyword evidence="1" id="KW-0472">Membrane</keyword>
<accession>I3CJB2</accession>
<feature type="transmembrane region" description="Helical" evidence="1">
    <location>
        <begin position="401"/>
        <end position="424"/>
    </location>
</feature>
<name>I3CJB2_9GAMM</name>
<dbReference type="InterPro" id="IPR025695">
    <property type="entry name" value="DoxX-like"/>
</dbReference>
<dbReference type="SUPFAM" id="SSF51735">
    <property type="entry name" value="NAD(P)-binding Rossmann-fold domains"/>
    <property type="match status" value="1"/>
</dbReference>
<dbReference type="eggNOG" id="COG0702">
    <property type="taxonomic scope" value="Bacteria"/>
</dbReference>
<dbReference type="GO" id="GO:0044877">
    <property type="term" value="F:protein-containing complex binding"/>
    <property type="evidence" value="ECO:0007669"/>
    <property type="project" value="TreeGrafter"/>
</dbReference>